<reference evidence="2 3" key="1">
    <citation type="submission" date="2019-10" db="EMBL/GenBank/DDBJ databases">
        <title>Draft Genome Sequence of Cytophagaceae sp. SJW1-29.</title>
        <authorList>
            <person name="Choi A."/>
        </authorList>
    </citation>
    <scope>NUCLEOTIDE SEQUENCE [LARGE SCALE GENOMIC DNA]</scope>
    <source>
        <strain evidence="2 3">SJW1-29</strain>
    </source>
</reference>
<feature type="transmembrane region" description="Helical" evidence="1">
    <location>
        <begin position="20"/>
        <end position="40"/>
    </location>
</feature>
<dbReference type="RefSeq" id="WP_152761323.1">
    <property type="nucleotide sequence ID" value="NZ_WHLY01000002.1"/>
</dbReference>
<sequence length="112" mass="12602">MGLRNHYRYKTTNLYAMPEAFFGFGSGSSFGLFVNGIYTLKLRSREDFLPYAGLGLGIMKIGESEVNNTKLGFNIVLGANLFKIANGRFYVDMSARNLFKYTQLAAGYRLPF</sequence>
<organism evidence="2 3">
    <name type="scientific">Salmonirosea aquatica</name>
    <dbReference type="NCBI Taxonomy" id="2654236"/>
    <lineage>
        <taxon>Bacteria</taxon>
        <taxon>Pseudomonadati</taxon>
        <taxon>Bacteroidota</taxon>
        <taxon>Cytophagia</taxon>
        <taxon>Cytophagales</taxon>
        <taxon>Spirosomataceae</taxon>
        <taxon>Salmonirosea</taxon>
    </lineage>
</organism>
<dbReference type="SUPFAM" id="SSF56925">
    <property type="entry name" value="OMPA-like"/>
    <property type="match status" value="1"/>
</dbReference>
<gene>
    <name evidence="2" type="ORF">GBK04_15935</name>
</gene>
<dbReference type="Proteomes" id="UP000479293">
    <property type="component" value="Unassembled WGS sequence"/>
</dbReference>
<evidence type="ECO:0008006" key="4">
    <source>
        <dbReference type="Google" id="ProtNLM"/>
    </source>
</evidence>
<dbReference type="AlphaFoldDB" id="A0A7C9BBE7"/>
<dbReference type="EMBL" id="WHLY01000002">
    <property type="protein sequence ID" value="MPR34802.1"/>
    <property type="molecule type" value="Genomic_DNA"/>
</dbReference>
<keyword evidence="1" id="KW-0472">Membrane</keyword>
<name>A0A7C9BBE7_9BACT</name>
<comment type="caution">
    <text evidence="2">The sequence shown here is derived from an EMBL/GenBank/DDBJ whole genome shotgun (WGS) entry which is preliminary data.</text>
</comment>
<keyword evidence="1" id="KW-1133">Transmembrane helix</keyword>
<keyword evidence="1" id="KW-0812">Transmembrane</keyword>
<accession>A0A7C9BBE7</accession>
<dbReference type="InterPro" id="IPR011250">
    <property type="entry name" value="OMP/PagP_B-barrel"/>
</dbReference>
<proteinExistence type="predicted"/>
<protein>
    <recommendedName>
        <fullName evidence="4">Outer membrane beta-barrel protein</fullName>
    </recommendedName>
</protein>
<evidence type="ECO:0000313" key="2">
    <source>
        <dbReference type="EMBL" id="MPR34802.1"/>
    </source>
</evidence>
<keyword evidence="3" id="KW-1185">Reference proteome</keyword>
<evidence type="ECO:0000313" key="3">
    <source>
        <dbReference type="Proteomes" id="UP000479293"/>
    </source>
</evidence>
<evidence type="ECO:0000256" key="1">
    <source>
        <dbReference type="SAM" id="Phobius"/>
    </source>
</evidence>